<proteinExistence type="predicted"/>
<gene>
    <name evidence="1" type="ordered locus">CAP2UW1_2622</name>
</gene>
<dbReference type="KEGG" id="app:CAP2UW1_2622"/>
<dbReference type="HOGENOM" id="CLU_105860_1_0_4"/>
<reference evidence="1" key="1">
    <citation type="submission" date="2009-08" db="EMBL/GenBank/DDBJ databases">
        <authorList>
            <consortium name="US DOE Joint Genome Institute"/>
            <person name="Lucas S."/>
            <person name="Copeland A."/>
            <person name="Lapidus A."/>
            <person name="Glavina del Rio T."/>
            <person name="Dalin E."/>
            <person name="Tice H."/>
            <person name="Bruce D."/>
            <person name="Barry K."/>
            <person name="Pitluck S."/>
            <person name="Lowry S."/>
            <person name="Larimer F."/>
            <person name="Land M."/>
            <person name="Hauser L."/>
            <person name="Kyrpides N."/>
            <person name="Ivanova N."/>
            <person name="McMahon K.D."/>
            <person name="Hugenholtz P."/>
        </authorList>
    </citation>
    <scope>NUCLEOTIDE SEQUENCE</scope>
    <source>
        <strain evidence="1">UW-1</strain>
    </source>
</reference>
<dbReference type="SUPFAM" id="SSF82784">
    <property type="entry name" value="OsmC-like"/>
    <property type="match status" value="1"/>
</dbReference>
<dbReference type="InterPro" id="IPR036102">
    <property type="entry name" value="OsmC/Ohrsf"/>
</dbReference>
<dbReference type="InterPro" id="IPR003718">
    <property type="entry name" value="OsmC/Ohr_fam"/>
</dbReference>
<dbReference type="InterPro" id="IPR052707">
    <property type="entry name" value="OsmC_Ohr_Peroxiredoxin"/>
</dbReference>
<organism evidence="1">
    <name type="scientific">Accumulibacter regalis</name>
    <dbReference type="NCBI Taxonomy" id="522306"/>
    <lineage>
        <taxon>Bacteria</taxon>
        <taxon>Pseudomonadati</taxon>
        <taxon>Pseudomonadota</taxon>
        <taxon>Betaproteobacteria</taxon>
        <taxon>Candidatus Accumulibacter</taxon>
    </lineage>
</organism>
<dbReference type="OrthoDB" id="9795405at2"/>
<dbReference type="EMBL" id="CP001715">
    <property type="protein sequence ID" value="ACV35908.1"/>
    <property type="molecule type" value="Genomic_DNA"/>
</dbReference>
<dbReference type="PANTHER" id="PTHR42830:SF2">
    <property type="entry name" value="OSMC_OHR FAMILY PROTEIN"/>
    <property type="match status" value="1"/>
</dbReference>
<dbReference type="PANTHER" id="PTHR42830">
    <property type="entry name" value="OSMOTICALLY INDUCIBLE FAMILY PROTEIN"/>
    <property type="match status" value="1"/>
</dbReference>
<evidence type="ECO:0000313" key="1">
    <source>
        <dbReference type="EMBL" id="ACV35908.1"/>
    </source>
</evidence>
<dbReference type="AlphaFoldDB" id="C7RS85"/>
<dbReference type="eggNOG" id="COG1764">
    <property type="taxonomic scope" value="Bacteria"/>
</dbReference>
<dbReference type="STRING" id="522306.CAP2UW1_2622"/>
<name>C7RS85_ACCRE</name>
<reference evidence="1" key="2">
    <citation type="submission" date="2009-09" db="EMBL/GenBank/DDBJ databases">
        <title>Complete sequence of chromosome of Candidatus Accumulibacter phosphatis clade IIA str. UW-1.</title>
        <authorList>
            <consortium name="US DOE Joint Genome Institute"/>
            <person name="Martin H.G."/>
            <person name="Ivanova N."/>
            <person name="Kunin V."/>
            <person name="Warnecke F."/>
            <person name="Barry K."/>
            <person name="He S."/>
            <person name="Salamov A."/>
            <person name="Szeto E."/>
            <person name="Dalin E."/>
            <person name="Pangilinan J.L."/>
            <person name="Lapidus A."/>
            <person name="Lowry S."/>
            <person name="Kyrpides N.C."/>
            <person name="McMahon K.D."/>
            <person name="Hugenholtz P."/>
        </authorList>
    </citation>
    <scope>NUCLEOTIDE SEQUENCE [LARGE SCALE GENOMIC DNA]</scope>
    <source>
        <strain evidence="1">UW-1</strain>
    </source>
</reference>
<accession>C7RS85</accession>
<sequence>MADYGAQLLWLRGEQDFLGNRYSRRHMLRFDGGVEIAASSSPHVVPVPMSDPAAVDPEEAFVAALASCHLLWFLSIAARRKFCVDSYADSPLGVMARNSEGKLAMTVVTLRPQVAFSGSRLPTPAEVVEMHHQAHAECFIANSVKTEVRCEPVFAAGTADSSTDD</sequence>
<dbReference type="Pfam" id="PF02566">
    <property type="entry name" value="OsmC"/>
    <property type="match status" value="1"/>
</dbReference>
<dbReference type="InterPro" id="IPR015946">
    <property type="entry name" value="KH_dom-like_a/b"/>
</dbReference>
<protein>
    <submittedName>
        <fullName evidence="1">OsmC family protein</fullName>
    </submittedName>
</protein>
<dbReference type="Gene3D" id="3.30.300.20">
    <property type="match status" value="1"/>
</dbReference>